<feature type="transmembrane region" description="Helical" evidence="10">
    <location>
        <begin position="400"/>
        <end position="422"/>
    </location>
</feature>
<accession>A0A5S5CC74</accession>
<dbReference type="InterPro" id="IPR048279">
    <property type="entry name" value="MdtK-like"/>
</dbReference>
<keyword evidence="12" id="KW-1185">Reference proteome</keyword>
<keyword evidence="8 10" id="KW-0472">Membrane</keyword>
<dbReference type="GO" id="GO:0046677">
    <property type="term" value="P:response to antibiotic"/>
    <property type="evidence" value="ECO:0007669"/>
    <property type="project" value="UniProtKB-KW"/>
</dbReference>
<keyword evidence="5" id="KW-1003">Cell membrane</keyword>
<evidence type="ECO:0000256" key="6">
    <source>
        <dbReference type="ARBA" id="ARBA00022692"/>
    </source>
</evidence>
<feature type="transmembrane region" description="Helical" evidence="10">
    <location>
        <begin position="167"/>
        <end position="190"/>
    </location>
</feature>
<reference evidence="11 12" key="1">
    <citation type="submission" date="2019-07" db="EMBL/GenBank/DDBJ databases">
        <title>Genomic Encyclopedia of Archaeal and Bacterial Type Strains, Phase II (KMG-II): from individual species to whole genera.</title>
        <authorList>
            <person name="Goeker M."/>
        </authorList>
    </citation>
    <scope>NUCLEOTIDE SEQUENCE [LARGE SCALE GENOMIC DNA]</scope>
    <source>
        <strain evidence="11 12">DSM 17527</strain>
    </source>
</reference>
<feature type="transmembrane region" description="Helical" evidence="10">
    <location>
        <begin position="320"/>
        <end position="339"/>
    </location>
</feature>
<feature type="transmembrane region" description="Helical" evidence="10">
    <location>
        <begin position="27"/>
        <end position="55"/>
    </location>
</feature>
<keyword evidence="7 10" id="KW-1133">Transmembrane helix</keyword>
<dbReference type="InterPro" id="IPR002528">
    <property type="entry name" value="MATE_fam"/>
</dbReference>
<sequence>MAKVSTEALGQEPIGSLLIKQALPASIGILVMSLNILIDSIFVGNWIGSIAIAAINVVLPVSFFIAALGMSIGIGGSSIISRALGSNQKEKALRTFGNQITLTFICTISFVIVGLYFINVIIPQFGGKGDIFDPAKIYYTIVLYGVPILGFAMMGNTVIRAEGKPKFAMIAMIIPTVGNLLMDYVFINLMDMGMHGAAWATTISYTLCFSFIAWFFFSKHSELKISIRHLRLDRSIVSEIASLGGVTLARQAVVSITYLLMNNILFDLGQEALVAVYAIIGRMLMFALFPVFGVTQGFLPIAGYNYGALRFQRVRESINTAILYASIVATIVFIGLMTFPAEITSLFISTNENMSAKELALNNFVLSHTAEPMRWVFAATPIIALQLIGAAYFQAIGKAIPALLLTLSRQGFFFIPLLLILPNYYGELGVWISFPIADVLATIVTGYFLNREVRKKLLVRPAT</sequence>
<keyword evidence="4" id="KW-0813">Transport</keyword>
<dbReference type="RefSeq" id="WP_148781838.1">
    <property type="nucleotide sequence ID" value="NZ_VNHU01000002.1"/>
</dbReference>
<evidence type="ECO:0000256" key="7">
    <source>
        <dbReference type="ARBA" id="ARBA00022989"/>
    </source>
</evidence>
<evidence type="ECO:0000256" key="2">
    <source>
        <dbReference type="ARBA" id="ARBA00008417"/>
    </source>
</evidence>
<feature type="transmembrane region" description="Helical" evidence="10">
    <location>
        <begin position="428"/>
        <end position="450"/>
    </location>
</feature>
<evidence type="ECO:0000256" key="9">
    <source>
        <dbReference type="ARBA" id="ARBA00023251"/>
    </source>
</evidence>
<dbReference type="InterPro" id="IPR045070">
    <property type="entry name" value="MATE_MepA-like"/>
</dbReference>
<dbReference type="PIRSF" id="PIRSF006603">
    <property type="entry name" value="DinF"/>
    <property type="match status" value="1"/>
</dbReference>
<dbReference type="GO" id="GO:0015297">
    <property type="term" value="F:antiporter activity"/>
    <property type="evidence" value="ECO:0007669"/>
    <property type="project" value="InterPro"/>
</dbReference>
<evidence type="ECO:0000256" key="3">
    <source>
        <dbReference type="ARBA" id="ARBA00022106"/>
    </source>
</evidence>
<evidence type="ECO:0000256" key="4">
    <source>
        <dbReference type="ARBA" id="ARBA00022448"/>
    </source>
</evidence>
<name>A0A5S5CC74_9FLAO</name>
<dbReference type="PANTHER" id="PTHR43823">
    <property type="entry name" value="SPORULATION PROTEIN YKVU"/>
    <property type="match status" value="1"/>
</dbReference>
<dbReference type="CDD" id="cd13143">
    <property type="entry name" value="MATE_MepA_like"/>
    <property type="match status" value="1"/>
</dbReference>
<keyword evidence="6 10" id="KW-0812">Transmembrane</keyword>
<comment type="caution">
    <text evidence="11">The sequence shown here is derived from an EMBL/GenBank/DDBJ whole genome shotgun (WGS) entry which is preliminary data.</text>
</comment>
<protein>
    <recommendedName>
        <fullName evidence="3">Multidrug export protein MepA</fullName>
    </recommendedName>
</protein>
<evidence type="ECO:0000256" key="10">
    <source>
        <dbReference type="SAM" id="Phobius"/>
    </source>
</evidence>
<feature type="transmembrane region" description="Helical" evidence="10">
    <location>
        <begin position="375"/>
        <end position="393"/>
    </location>
</feature>
<proteinExistence type="inferred from homology"/>
<comment type="subcellular location">
    <subcellularLocation>
        <location evidence="1">Cell membrane</location>
        <topology evidence="1">Multi-pass membrane protein</topology>
    </subcellularLocation>
</comment>
<evidence type="ECO:0000256" key="1">
    <source>
        <dbReference type="ARBA" id="ARBA00004651"/>
    </source>
</evidence>
<dbReference type="Pfam" id="PF01554">
    <property type="entry name" value="MatE"/>
    <property type="match status" value="2"/>
</dbReference>
<feature type="transmembrane region" description="Helical" evidence="10">
    <location>
        <begin position="272"/>
        <end position="299"/>
    </location>
</feature>
<dbReference type="NCBIfam" id="TIGR00797">
    <property type="entry name" value="matE"/>
    <property type="match status" value="1"/>
</dbReference>
<dbReference type="GO" id="GO:0005886">
    <property type="term" value="C:plasma membrane"/>
    <property type="evidence" value="ECO:0007669"/>
    <property type="project" value="UniProtKB-SubCell"/>
</dbReference>
<feature type="transmembrane region" description="Helical" evidence="10">
    <location>
        <begin position="61"/>
        <end position="80"/>
    </location>
</feature>
<keyword evidence="9" id="KW-0046">Antibiotic resistance</keyword>
<dbReference type="GO" id="GO:0042910">
    <property type="term" value="F:xenobiotic transmembrane transporter activity"/>
    <property type="evidence" value="ECO:0007669"/>
    <property type="project" value="InterPro"/>
</dbReference>
<dbReference type="AlphaFoldDB" id="A0A5S5CC74"/>
<organism evidence="11 12">
    <name type="scientific">Aquimarina intermedia</name>
    <dbReference type="NCBI Taxonomy" id="350814"/>
    <lineage>
        <taxon>Bacteria</taxon>
        <taxon>Pseudomonadati</taxon>
        <taxon>Bacteroidota</taxon>
        <taxon>Flavobacteriia</taxon>
        <taxon>Flavobacteriales</taxon>
        <taxon>Flavobacteriaceae</taxon>
        <taxon>Aquimarina</taxon>
    </lineage>
</organism>
<feature type="transmembrane region" description="Helical" evidence="10">
    <location>
        <begin position="196"/>
        <end position="217"/>
    </location>
</feature>
<evidence type="ECO:0000256" key="8">
    <source>
        <dbReference type="ARBA" id="ARBA00023136"/>
    </source>
</evidence>
<evidence type="ECO:0000313" key="11">
    <source>
        <dbReference type="EMBL" id="TYP76248.1"/>
    </source>
</evidence>
<dbReference type="Proteomes" id="UP000324376">
    <property type="component" value="Unassembled WGS sequence"/>
</dbReference>
<evidence type="ECO:0000313" key="12">
    <source>
        <dbReference type="Proteomes" id="UP000324376"/>
    </source>
</evidence>
<feature type="transmembrane region" description="Helical" evidence="10">
    <location>
        <begin position="137"/>
        <end position="155"/>
    </location>
</feature>
<comment type="similarity">
    <text evidence="2">Belongs to the multi antimicrobial extrusion (MATE) (TC 2.A.66.1) family. MepA subfamily.</text>
</comment>
<evidence type="ECO:0000256" key="5">
    <source>
        <dbReference type="ARBA" id="ARBA00022475"/>
    </source>
</evidence>
<feature type="transmembrane region" description="Helical" evidence="10">
    <location>
        <begin position="100"/>
        <end position="125"/>
    </location>
</feature>
<gene>
    <name evidence="11" type="ORF">BD809_102466</name>
</gene>
<dbReference type="PANTHER" id="PTHR43823:SF3">
    <property type="entry name" value="MULTIDRUG EXPORT PROTEIN MEPA"/>
    <property type="match status" value="1"/>
</dbReference>
<dbReference type="EMBL" id="VNHU01000002">
    <property type="protein sequence ID" value="TYP76248.1"/>
    <property type="molecule type" value="Genomic_DNA"/>
</dbReference>
<dbReference type="OrthoDB" id="9811110at2"/>
<dbReference type="InterPro" id="IPR051327">
    <property type="entry name" value="MATE_MepA_subfamily"/>
</dbReference>